<proteinExistence type="predicted"/>
<sequence length="125" mass="13860">MYNDWASKKRFQVNDTLRFTYKKDSVMTVTEEEYERCRSSHPVYFSNNGDTVLKLDRPGLFYFISGVSGHCQMGLKMVVKVLEHGSPAQAAADPPAASAAVFAAPASIAETVFMLLSWSLGLIFV</sequence>
<organism evidence="4">
    <name type="scientific">Sesamum radiatum</name>
    <name type="common">Black benniseed</name>
    <dbReference type="NCBI Taxonomy" id="300843"/>
    <lineage>
        <taxon>Eukaryota</taxon>
        <taxon>Viridiplantae</taxon>
        <taxon>Streptophyta</taxon>
        <taxon>Embryophyta</taxon>
        <taxon>Tracheophyta</taxon>
        <taxon>Spermatophyta</taxon>
        <taxon>Magnoliopsida</taxon>
        <taxon>eudicotyledons</taxon>
        <taxon>Gunneridae</taxon>
        <taxon>Pentapetalae</taxon>
        <taxon>asterids</taxon>
        <taxon>lamiids</taxon>
        <taxon>Lamiales</taxon>
        <taxon>Pedaliaceae</taxon>
        <taxon>Sesamum</taxon>
    </lineage>
</organism>
<name>A0AAW2TD97_SESRA</name>
<dbReference type="AlphaFoldDB" id="A0AAW2TD97"/>
<evidence type="ECO:0000256" key="1">
    <source>
        <dbReference type="ARBA" id="ARBA00023157"/>
    </source>
</evidence>
<dbReference type="InterPro" id="IPR039391">
    <property type="entry name" value="Phytocyanin-like"/>
</dbReference>
<dbReference type="GO" id="GO:0009055">
    <property type="term" value="F:electron transfer activity"/>
    <property type="evidence" value="ECO:0007669"/>
    <property type="project" value="InterPro"/>
</dbReference>
<comment type="caution">
    <text evidence="4">The sequence shown here is derived from an EMBL/GenBank/DDBJ whole genome shotgun (WGS) entry which is preliminary data.</text>
</comment>
<dbReference type="InterPro" id="IPR008972">
    <property type="entry name" value="Cupredoxin"/>
</dbReference>
<dbReference type="EMBL" id="JACGWJ010000008">
    <property type="protein sequence ID" value="KAL0402925.1"/>
    <property type="molecule type" value="Genomic_DNA"/>
</dbReference>
<accession>A0AAW2TD97</accession>
<keyword evidence="2" id="KW-0325">Glycoprotein</keyword>
<dbReference type="PANTHER" id="PTHR33021:SF289">
    <property type="entry name" value="EARLY NODULIN-LIKE PROTEIN 5-RELATED"/>
    <property type="match status" value="1"/>
</dbReference>
<dbReference type="GO" id="GO:0005886">
    <property type="term" value="C:plasma membrane"/>
    <property type="evidence" value="ECO:0007669"/>
    <property type="project" value="TreeGrafter"/>
</dbReference>
<dbReference type="SUPFAM" id="SSF49503">
    <property type="entry name" value="Cupredoxins"/>
    <property type="match status" value="1"/>
</dbReference>
<dbReference type="PANTHER" id="PTHR33021">
    <property type="entry name" value="BLUE COPPER PROTEIN"/>
    <property type="match status" value="1"/>
</dbReference>
<reference evidence="4" key="2">
    <citation type="journal article" date="2024" name="Plant">
        <title>Genomic evolution and insights into agronomic trait innovations of Sesamum species.</title>
        <authorList>
            <person name="Miao H."/>
            <person name="Wang L."/>
            <person name="Qu L."/>
            <person name="Liu H."/>
            <person name="Sun Y."/>
            <person name="Le M."/>
            <person name="Wang Q."/>
            <person name="Wei S."/>
            <person name="Zheng Y."/>
            <person name="Lin W."/>
            <person name="Duan Y."/>
            <person name="Cao H."/>
            <person name="Xiong S."/>
            <person name="Wang X."/>
            <person name="Wei L."/>
            <person name="Li C."/>
            <person name="Ma Q."/>
            <person name="Ju M."/>
            <person name="Zhao R."/>
            <person name="Li G."/>
            <person name="Mu C."/>
            <person name="Tian Q."/>
            <person name="Mei H."/>
            <person name="Zhang T."/>
            <person name="Gao T."/>
            <person name="Zhang H."/>
        </authorList>
    </citation>
    <scope>NUCLEOTIDE SEQUENCE</scope>
    <source>
        <strain evidence="4">G02</strain>
    </source>
</reference>
<evidence type="ECO:0000259" key="3">
    <source>
        <dbReference type="PROSITE" id="PS51485"/>
    </source>
</evidence>
<feature type="domain" description="Phytocyanin" evidence="3">
    <location>
        <begin position="1"/>
        <end position="83"/>
    </location>
</feature>
<reference evidence="4" key="1">
    <citation type="submission" date="2020-06" db="EMBL/GenBank/DDBJ databases">
        <authorList>
            <person name="Li T."/>
            <person name="Hu X."/>
            <person name="Zhang T."/>
            <person name="Song X."/>
            <person name="Zhang H."/>
            <person name="Dai N."/>
            <person name="Sheng W."/>
            <person name="Hou X."/>
            <person name="Wei L."/>
        </authorList>
    </citation>
    <scope>NUCLEOTIDE SEQUENCE</scope>
    <source>
        <strain evidence="4">G02</strain>
        <tissue evidence="4">Leaf</tissue>
    </source>
</reference>
<keyword evidence="1" id="KW-1015">Disulfide bond</keyword>
<dbReference type="PROSITE" id="PS51485">
    <property type="entry name" value="PHYTOCYANIN"/>
    <property type="match status" value="1"/>
</dbReference>
<dbReference type="Gene3D" id="2.60.40.420">
    <property type="entry name" value="Cupredoxins - blue copper proteins"/>
    <property type="match status" value="1"/>
</dbReference>
<evidence type="ECO:0000256" key="2">
    <source>
        <dbReference type="ARBA" id="ARBA00023180"/>
    </source>
</evidence>
<evidence type="ECO:0000313" key="4">
    <source>
        <dbReference type="EMBL" id="KAL0402925.1"/>
    </source>
</evidence>
<protein>
    <submittedName>
        <fullName evidence="4">Early nodulin-like protein 1</fullName>
    </submittedName>
</protein>
<dbReference type="Pfam" id="PF02298">
    <property type="entry name" value="Cu_bind_like"/>
    <property type="match status" value="1"/>
</dbReference>
<dbReference type="FunFam" id="2.60.40.420:FF:000034">
    <property type="entry name" value="Cupredoxin superfamily protein"/>
    <property type="match status" value="1"/>
</dbReference>
<gene>
    <name evidence="4" type="ORF">Sradi_1933300</name>
</gene>
<dbReference type="InterPro" id="IPR003245">
    <property type="entry name" value="Phytocyanin_dom"/>
</dbReference>